<dbReference type="Proteomes" id="UP001500298">
    <property type="component" value="Unassembled WGS sequence"/>
</dbReference>
<dbReference type="SUPFAM" id="SSF53335">
    <property type="entry name" value="S-adenosyl-L-methionine-dependent methyltransferases"/>
    <property type="match status" value="1"/>
</dbReference>
<dbReference type="RefSeq" id="WP_345371048.1">
    <property type="nucleotide sequence ID" value="NZ_BAABJX010000026.1"/>
</dbReference>
<comment type="caution">
    <text evidence="2">The sequence shown here is derived from an EMBL/GenBank/DDBJ whole genome shotgun (WGS) entry which is preliminary data.</text>
</comment>
<evidence type="ECO:0000313" key="2">
    <source>
        <dbReference type="EMBL" id="GAA4832886.1"/>
    </source>
</evidence>
<sequence length="189" mass="21507">MEGEYYKTKASVEEYIRMAEGFDGGKLIEQLKAFLPEGSRLLEIGSGPGTDWNILKEVYDVIGSDNSVEFLKHLQKENPEGEFLELDAITLATEKTFNGVYANKVLHHLNDEELKQSVERQAAILSSNGVVCFSFWKGEDSEVFNGLFVNYQNEETLKEAFGKYFDILLLKSYQEFDPDDSLLLIAKKR</sequence>
<dbReference type="InterPro" id="IPR029063">
    <property type="entry name" value="SAM-dependent_MTases_sf"/>
</dbReference>
<gene>
    <name evidence="2" type="ORF">GCM10023331_17690</name>
</gene>
<dbReference type="CDD" id="cd02440">
    <property type="entry name" value="AdoMet_MTases"/>
    <property type="match status" value="1"/>
</dbReference>
<evidence type="ECO:0000259" key="1">
    <source>
        <dbReference type="Pfam" id="PF13649"/>
    </source>
</evidence>
<dbReference type="Gene3D" id="3.40.50.150">
    <property type="entry name" value="Vaccinia Virus protein VP39"/>
    <property type="match status" value="1"/>
</dbReference>
<dbReference type="EMBL" id="BAABJX010000026">
    <property type="protein sequence ID" value="GAA4832886.1"/>
    <property type="molecule type" value="Genomic_DNA"/>
</dbReference>
<feature type="domain" description="Methyltransferase" evidence="1">
    <location>
        <begin position="42"/>
        <end position="129"/>
    </location>
</feature>
<name>A0ABP9DB84_9BACT</name>
<proteinExistence type="predicted"/>
<protein>
    <recommendedName>
        <fullName evidence="1">Methyltransferase domain-containing protein</fullName>
    </recommendedName>
</protein>
<keyword evidence="3" id="KW-1185">Reference proteome</keyword>
<organism evidence="2 3">
    <name type="scientific">Algivirga pacifica</name>
    <dbReference type="NCBI Taxonomy" id="1162670"/>
    <lineage>
        <taxon>Bacteria</taxon>
        <taxon>Pseudomonadati</taxon>
        <taxon>Bacteroidota</taxon>
        <taxon>Cytophagia</taxon>
        <taxon>Cytophagales</taxon>
        <taxon>Flammeovirgaceae</taxon>
        <taxon>Algivirga</taxon>
    </lineage>
</organism>
<evidence type="ECO:0000313" key="3">
    <source>
        <dbReference type="Proteomes" id="UP001500298"/>
    </source>
</evidence>
<accession>A0ABP9DB84</accession>
<dbReference type="Pfam" id="PF13649">
    <property type="entry name" value="Methyltransf_25"/>
    <property type="match status" value="1"/>
</dbReference>
<dbReference type="InterPro" id="IPR041698">
    <property type="entry name" value="Methyltransf_25"/>
</dbReference>
<reference evidence="3" key="1">
    <citation type="journal article" date="2019" name="Int. J. Syst. Evol. Microbiol.">
        <title>The Global Catalogue of Microorganisms (GCM) 10K type strain sequencing project: providing services to taxonomists for standard genome sequencing and annotation.</title>
        <authorList>
            <consortium name="The Broad Institute Genomics Platform"/>
            <consortium name="The Broad Institute Genome Sequencing Center for Infectious Disease"/>
            <person name="Wu L."/>
            <person name="Ma J."/>
        </authorList>
    </citation>
    <scope>NUCLEOTIDE SEQUENCE [LARGE SCALE GENOMIC DNA]</scope>
    <source>
        <strain evidence="3">JCM 18326</strain>
    </source>
</reference>